<dbReference type="RefSeq" id="XP_067060984.1">
    <property type="nucleotide sequence ID" value="XM_067205432.1"/>
</dbReference>
<sequence length="188" mass="20917">MKMNPSAVHCTRASFARHARQRCVNSPWVLRSKRDVLGASVEWLEATYHIGSSRGKSAGEVLTTVCILFNADFSVPQLGFYSSTLESLEELRLMVPNLTFANAPSTVAPTDVTETSPRPLVSFSWSQELGQHMWLVHPCDTENLLRCKRYDGEQGDVLTVFLKAMSDYFPFAPALVPHDPGNDDIARS</sequence>
<comment type="caution">
    <text evidence="3">The sequence shown here is derived from an EMBL/GenBank/DDBJ whole genome shotgun (WGS) entry which is preliminary data.</text>
</comment>
<evidence type="ECO:0000313" key="4">
    <source>
        <dbReference type="Proteomes" id="UP000674143"/>
    </source>
</evidence>
<dbReference type="GO" id="GO:0006914">
    <property type="term" value="P:autophagy"/>
    <property type="evidence" value="ECO:0007669"/>
    <property type="project" value="UniProtKB-KW"/>
</dbReference>
<dbReference type="EMBL" id="JAFHLR010000031">
    <property type="protein sequence ID" value="KAG5471867.1"/>
    <property type="molecule type" value="Genomic_DNA"/>
</dbReference>
<evidence type="ECO:0000313" key="3">
    <source>
        <dbReference type="EMBL" id="KAG5471867.1"/>
    </source>
</evidence>
<accession>A0A836FYW5</accession>
<organism evidence="3 4">
    <name type="scientific">Leishmania orientalis</name>
    <dbReference type="NCBI Taxonomy" id="2249476"/>
    <lineage>
        <taxon>Eukaryota</taxon>
        <taxon>Discoba</taxon>
        <taxon>Euglenozoa</taxon>
        <taxon>Kinetoplastea</taxon>
        <taxon>Metakinetoplastina</taxon>
        <taxon>Trypanosomatida</taxon>
        <taxon>Trypanosomatidae</taxon>
        <taxon>Leishmaniinae</taxon>
        <taxon>Leishmania</taxon>
    </lineage>
</organism>
<dbReference type="Proteomes" id="UP000674143">
    <property type="component" value="Chromosome 31"/>
</dbReference>
<keyword evidence="1" id="KW-0833">Ubl conjugation pathway</keyword>
<dbReference type="AlphaFoldDB" id="A0A836FYW5"/>
<dbReference type="GeneID" id="92359366"/>
<evidence type="ECO:0000256" key="2">
    <source>
        <dbReference type="ARBA" id="ARBA00023006"/>
    </source>
</evidence>
<keyword evidence="2" id="KW-0072">Autophagy</keyword>
<dbReference type="Pfam" id="PF03987">
    <property type="entry name" value="Autophagy_act_C"/>
    <property type="match status" value="1"/>
</dbReference>
<evidence type="ECO:0008006" key="5">
    <source>
        <dbReference type="Google" id="ProtNLM"/>
    </source>
</evidence>
<dbReference type="GO" id="GO:0019787">
    <property type="term" value="F:ubiquitin-like protein transferase activity"/>
    <property type="evidence" value="ECO:0007669"/>
    <property type="project" value="InterPro"/>
</dbReference>
<reference evidence="3 4" key="1">
    <citation type="submission" date="2021-02" db="EMBL/GenBank/DDBJ databases">
        <title>Leishmania (Mundinia) orientalis Genome sequencing and assembly.</title>
        <authorList>
            <person name="Almutairi H."/>
            <person name="Gatherer D."/>
        </authorList>
    </citation>
    <scope>NUCLEOTIDE SEQUENCE [LARGE SCALE GENOMIC DNA]</scope>
    <source>
        <strain evidence="3">LSCM4</strain>
    </source>
</reference>
<dbReference type="InterPro" id="IPR007135">
    <property type="entry name" value="Atg3/Atg10"/>
</dbReference>
<keyword evidence="4" id="KW-1185">Reference proteome</keyword>
<dbReference type="KEGG" id="loi:92359366"/>
<protein>
    <recommendedName>
        <fullName evidence="5">Autophagy protein 10 (ATG10)</fullName>
    </recommendedName>
</protein>
<evidence type="ECO:0000256" key="1">
    <source>
        <dbReference type="ARBA" id="ARBA00022786"/>
    </source>
</evidence>
<name>A0A836FYW5_9TRYP</name>
<gene>
    <name evidence="3" type="ORF">LSCM4_03427</name>
</gene>
<proteinExistence type="predicted"/>